<dbReference type="EMBL" id="CAKXAJ010025974">
    <property type="protein sequence ID" value="CAH2248334.1"/>
    <property type="molecule type" value="Genomic_DNA"/>
</dbReference>
<dbReference type="AlphaFoldDB" id="A0A8S4S8S4"/>
<name>A0A8S4S8S4_9NEOP</name>
<sequence>MPDSSPKCSQRCVESDPHGACVVHYGFFSFLGGREGWEKTRAGICTGDDDDDDDILYVVFVYFSQELSGRDCFSNQIAFAYLPMFVKTLSC</sequence>
<accession>A0A8S4S8S4</accession>
<proteinExistence type="predicted"/>
<keyword evidence="2" id="KW-1185">Reference proteome</keyword>
<gene>
    <name evidence="1" type="primary">jg6178</name>
    <name evidence="1" type="ORF">PAEG_LOCUS21723</name>
</gene>
<dbReference type="Proteomes" id="UP000838756">
    <property type="component" value="Unassembled WGS sequence"/>
</dbReference>
<comment type="caution">
    <text evidence="1">The sequence shown here is derived from an EMBL/GenBank/DDBJ whole genome shotgun (WGS) entry which is preliminary data.</text>
</comment>
<reference evidence="1" key="1">
    <citation type="submission" date="2022-03" db="EMBL/GenBank/DDBJ databases">
        <authorList>
            <person name="Lindestad O."/>
        </authorList>
    </citation>
    <scope>NUCLEOTIDE SEQUENCE</scope>
</reference>
<evidence type="ECO:0000313" key="1">
    <source>
        <dbReference type="EMBL" id="CAH2248334.1"/>
    </source>
</evidence>
<protein>
    <submittedName>
        <fullName evidence="1">Jg6178 protein</fullName>
    </submittedName>
</protein>
<organism evidence="1 2">
    <name type="scientific">Pararge aegeria aegeria</name>
    <dbReference type="NCBI Taxonomy" id="348720"/>
    <lineage>
        <taxon>Eukaryota</taxon>
        <taxon>Metazoa</taxon>
        <taxon>Ecdysozoa</taxon>
        <taxon>Arthropoda</taxon>
        <taxon>Hexapoda</taxon>
        <taxon>Insecta</taxon>
        <taxon>Pterygota</taxon>
        <taxon>Neoptera</taxon>
        <taxon>Endopterygota</taxon>
        <taxon>Lepidoptera</taxon>
        <taxon>Glossata</taxon>
        <taxon>Ditrysia</taxon>
        <taxon>Papilionoidea</taxon>
        <taxon>Nymphalidae</taxon>
        <taxon>Satyrinae</taxon>
        <taxon>Satyrini</taxon>
        <taxon>Parargina</taxon>
        <taxon>Pararge</taxon>
    </lineage>
</organism>
<evidence type="ECO:0000313" key="2">
    <source>
        <dbReference type="Proteomes" id="UP000838756"/>
    </source>
</evidence>